<keyword evidence="1" id="KW-1133">Transmembrane helix</keyword>
<dbReference type="AlphaFoldDB" id="A0A8X6TLF2"/>
<feature type="transmembrane region" description="Helical" evidence="1">
    <location>
        <begin position="61"/>
        <end position="83"/>
    </location>
</feature>
<accession>A0A8X6TLF2</accession>
<comment type="caution">
    <text evidence="2">The sequence shown here is derived from an EMBL/GenBank/DDBJ whole genome shotgun (WGS) entry which is preliminary data.</text>
</comment>
<dbReference type="EMBL" id="BMAW01107132">
    <property type="protein sequence ID" value="GFT27764.1"/>
    <property type="molecule type" value="Genomic_DNA"/>
</dbReference>
<sequence length="100" mass="11368">MDFQRVKFAYSASAWRWRTSTKNWALTFFPPPLALRPMIPPDLSGIWMLMSNPEYSSTSNFAFYLAKSICVTVTYAICHAVTLTKMKIKHPRGALPYSGS</sequence>
<evidence type="ECO:0000313" key="2">
    <source>
        <dbReference type="EMBL" id="GFT27764.1"/>
    </source>
</evidence>
<gene>
    <name evidence="2" type="ORF">NPIL_119461</name>
</gene>
<dbReference type="Proteomes" id="UP000887013">
    <property type="component" value="Unassembled WGS sequence"/>
</dbReference>
<evidence type="ECO:0000256" key="1">
    <source>
        <dbReference type="SAM" id="Phobius"/>
    </source>
</evidence>
<organism evidence="2 3">
    <name type="scientific">Nephila pilipes</name>
    <name type="common">Giant wood spider</name>
    <name type="synonym">Nephila maculata</name>
    <dbReference type="NCBI Taxonomy" id="299642"/>
    <lineage>
        <taxon>Eukaryota</taxon>
        <taxon>Metazoa</taxon>
        <taxon>Ecdysozoa</taxon>
        <taxon>Arthropoda</taxon>
        <taxon>Chelicerata</taxon>
        <taxon>Arachnida</taxon>
        <taxon>Araneae</taxon>
        <taxon>Araneomorphae</taxon>
        <taxon>Entelegynae</taxon>
        <taxon>Araneoidea</taxon>
        <taxon>Nephilidae</taxon>
        <taxon>Nephila</taxon>
    </lineage>
</organism>
<keyword evidence="1" id="KW-0472">Membrane</keyword>
<reference evidence="2" key="1">
    <citation type="submission" date="2020-08" db="EMBL/GenBank/DDBJ databases">
        <title>Multicomponent nature underlies the extraordinary mechanical properties of spider dragline silk.</title>
        <authorList>
            <person name="Kono N."/>
            <person name="Nakamura H."/>
            <person name="Mori M."/>
            <person name="Yoshida Y."/>
            <person name="Ohtoshi R."/>
            <person name="Malay A.D."/>
            <person name="Moran D.A.P."/>
            <person name="Tomita M."/>
            <person name="Numata K."/>
            <person name="Arakawa K."/>
        </authorList>
    </citation>
    <scope>NUCLEOTIDE SEQUENCE</scope>
</reference>
<keyword evidence="1" id="KW-0812">Transmembrane</keyword>
<protein>
    <submittedName>
        <fullName evidence="2">Uncharacterized protein</fullName>
    </submittedName>
</protein>
<evidence type="ECO:0000313" key="3">
    <source>
        <dbReference type="Proteomes" id="UP000887013"/>
    </source>
</evidence>
<proteinExistence type="predicted"/>
<name>A0A8X6TLF2_NEPPI</name>
<keyword evidence="3" id="KW-1185">Reference proteome</keyword>